<accession>A0A317UPH3</accession>
<evidence type="ECO:0000256" key="10">
    <source>
        <dbReference type="ARBA" id="ARBA00032824"/>
    </source>
</evidence>
<dbReference type="STRING" id="1448321.A0A317UPH3"/>
<feature type="domain" description="Alkyl hydroperoxide reductase subunit C/ Thiol specific antioxidant" evidence="15">
    <location>
        <begin position="66"/>
        <end position="178"/>
    </location>
</feature>
<dbReference type="VEuPathDB" id="FungiDB:BO70DRAFT_391142"/>
<dbReference type="GO" id="GO:0008379">
    <property type="term" value="F:thioredoxin peroxidase activity"/>
    <property type="evidence" value="ECO:0007669"/>
    <property type="project" value="TreeGrafter"/>
</dbReference>
<keyword evidence="5" id="KW-0049">Antioxidant</keyword>
<keyword evidence="9" id="KW-0676">Redox-active center</keyword>
<sequence length="197" mass="21186">MVELRKRKAPTQPSISERKGKRVHPSVGSSQSPTPKVGNVLKTGPFDNFPKVGDVIHSDGFGGEFETNDGNKTTLKNLINASDNGIVIFTYPRASTPGCTKQAGLFRDHYDSFTKLGLSVYGLSADSPKTNTTFKSKQMLPFPLLCNPSYTLIEAFGLKKLPKGTIRGVFALDKTARVLLLQAGGPDATVKAALAMD</sequence>
<evidence type="ECO:0000259" key="15">
    <source>
        <dbReference type="Pfam" id="PF00578"/>
    </source>
</evidence>
<evidence type="ECO:0000256" key="7">
    <source>
        <dbReference type="ARBA" id="ARBA00023157"/>
    </source>
</evidence>
<evidence type="ECO:0000256" key="3">
    <source>
        <dbReference type="ARBA" id="ARBA00013017"/>
    </source>
</evidence>
<dbReference type="AlphaFoldDB" id="A0A317UPH3"/>
<dbReference type="EC" id="1.11.1.24" evidence="3"/>
<organism evidence="16 17">
    <name type="scientific">Aspergillus heteromorphus CBS 117.55</name>
    <dbReference type="NCBI Taxonomy" id="1448321"/>
    <lineage>
        <taxon>Eukaryota</taxon>
        <taxon>Fungi</taxon>
        <taxon>Dikarya</taxon>
        <taxon>Ascomycota</taxon>
        <taxon>Pezizomycotina</taxon>
        <taxon>Eurotiomycetes</taxon>
        <taxon>Eurotiomycetidae</taxon>
        <taxon>Eurotiales</taxon>
        <taxon>Aspergillaceae</taxon>
        <taxon>Aspergillus</taxon>
        <taxon>Aspergillus subgen. Circumdati</taxon>
    </lineage>
</organism>
<evidence type="ECO:0000256" key="14">
    <source>
        <dbReference type="SAM" id="MobiDB-lite"/>
    </source>
</evidence>
<protein>
    <recommendedName>
        <fullName evidence="3">thioredoxin-dependent peroxiredoxin</fullName>
        <ecNumber evidence="3">1.11.1.24</ecNumber>
    </recommendedName>
    <alternativeName>
        <fullName evidence="13">Nuclear thiol peroxidase</fullName>
    </alternativeName>
    <alternativeName>
        <fullName evidence="10">Thioredoxin peroxidase</fullName>
    </alternativeName>
</protein>
<comment type="catalytic activity">
    <reaction evidence="12">
        <text>a hydroperoxide + [thioredoxin]-dithiol = an alcohol + [thioredoxin]-disulfide + H2O</text>
        <dbReference type="Rhea" id="RHEA:62620"/>
        <dbReference type="Rhea" id="RHEA-COMP:10698"/>
        <dbReference type="Rhea" id="RHEA-COMP:10700"/>
        <dbReference type="ChEBI" id="CHEBI:15377"/>
        <dbReference type="ChEBI" id="CHEBI:29950"/>
        <dbReference type="ChEBI" id="CHEBI:30879"/>
        <dbReference type="ChEBI" id="CHEBI:35924"/>
        <dbReference type="ChEBI" id="CHEBI:50058"/>
        <dbReference type="EC" id="1.11.1.24"/>
    </reaction>
</comment>
<reference evidence="16 17" key="1">
    <citation type="submission" date="2016-12" db="EMBL/GenBank/DDBJ databases">
        <title>The genomes of Aspergillus section Nigri reveals drivers in fungal speciation.</title>
        <authorList>
            <consortium name="DOE Joint Genome Institute"/>
            <person name="Vesth T.C."/>
            <person name="Nybo J."/>
            <person name="Theobald S."/>
            <person name="Brandl J."/>
            <person name="Frisvad J.C."/>
            <person name="Nielsen K.F."/>
            <person name="Lyhne E.K."/>
            <person name="Kogle M.E."/>
            <person name="Kuo A."/>
            <person name="Riley R."/>
            <person name="Clum A."/>
            <person name="Nolan M."/>
            <person name="Lipzen A."/>
            <person name="Salamov A."/>
            <person name="Henrissat B."/>
            <person name="Wiebenga A."/>
            <person name="De Vries R.P."/>
            <person name="Grigoriev I.V."/>
            <person name="Mortensen U.H."/>
            <person name="Andersen M.R."/>
            <person name="Baker S.E."/>
        </authorList>
    </citation>
    <scope>NUCLEOTIDE SEQUENCE [LARGE SCALE GENOMIC DNA]</scope>
    <source>
        <strain evidence="16 17">CBS 117.55</strain>
    </source>
</reference>
<dbReference type="CDD" id="cd03017">
    <property type="entry name" value="PRX_BCP"/>
    <property type="match status" value="1"/>
</dbReference>
<dbReference type="Gene3D" id="3.40.30.10">
    <property type="entry name" value="Glutaredoxin"/>
    <property type="match status" value="1"/>
</dbReference>
<evidence type="ECO:0000256" key="5">
    <source>
        <dbReference type="ARBA" id="ARBA00022862"/>
    </source>
</evidence>
<evidence type="ECO:0000256" key="9">
    <source>
        <dbReference type="ARBA" id="ARBA00023284"/>
    </source>
</evidence>
<dbReference type="EMBL" id="MSFL01000073">
    <property type="protein sequence ID" value="PWY63893.1"/>
    <property type="molecule type" value="Genomic_DNA"/>
</dbReference>
<dbReference type="OrthoDB" id="338622at2759"/>
<evidence type="ECO:0000256" key="13">
    <source>
        <dbReference type="ARBA" id="ARBA00077538"/>
    </source>
</evidence>
<evidence type="ECO:0000256" key="2">
    <source>
        <dbReference type="ARBA" id="ARBA00011245"/>
    </source>
</evidence>
<proteinExistence type="inferred from homology"/>
<dbReference type="FunFam" id="3.40.30.10:FF:000157">
    <property type="entry name" value="DOT5p Nuclear thiol peroxidase"/>
    <property type="match status" value="1"/>
</dbReference>
<dbReference type="Pfam" id="PF00578">
    <property type="entry name" value="AhpC-TSA"/>
    <property type="match status" value="1"/>
</dbReference>
<keyword evidence="4" id="KW-0575">Peroxidase</keyword>
<name>A0A317UPH3_9EURO</name>
<dbReference type="Proteomes" id="UP000247233">
    <property type="component" value="Unassembled WGS sequence"/>
</dbReference>
<evidence type="ECO:0000256" key="1">
    <source>
        <dbReference type="ARBA" id="ARBA00004123"/>
    </source>
</evidence>
<dbReference type="GO" id="GO:0034599">
    <property type="term" value="P:cellular response to oxidative stress"/>
    <property type="evidence" value="ECO:0007669"/>
    <property type="project" value="UniProtKB-ARBA"/>
</dbReference>
<dbReference type="GO" id="GO:0005634">
    <property type="term" value="C:nucleus"/>
    <property type="evidence" value="ECO:0007669"/>
    <property type="project" value="UniProtKB-SubCell"/>
</dbReference>
<keyword evidence="6" id="KW-0560">Oxidoreductase</keyword>
<dbReference type="RefSeq" id="XP_025394151.1">
    <property type="nucleotide sequence ID" value="XM_025546213.1"/>
</dbReference>
<evidence type="ECO:0000256" key="4">
    <source>
        <dbReference type="ARBA" id="ARBA00022559"/>
    </source>
</evidence>
<evidence type="ECO:0000256" key="11">
    <source>
        <dbReference type="ARBA" id="ARBA00038489"/>
    </source>
</evidence>
<comment type="caution">
    <text evidence="16">The sequence shown here is derived from an EMBL/GenBank/DDBJ whole genome shotgun (WGS) entry which is preliminary data.</text>
</comment>
<comment type="subcellular location">
    <subcellularLocation>
        <location evidence="1">Nucleus</location>
    </subcellularLocation>
</comment>
<keyword evidence="17" id="KW-1185">Reference proteome</keyword>
<dbReference type="PANTHER" id="PTHR42801:SF23">
    <property type="entry name" value="PEROXIREDOXIN DOT5"/>
    <property type="match status" value="1"/>
</dbReference>
<dbReference type="SUPFAM" id="SSF52833">
    <property type="entry name" value="Thioredoxin-like"/>
    <property type="match status" value="1"/>
</dbReference>
<comment type="subunit">
    <text evidence="2">Monomer.</text>
</comment>
<keyword evidence="8" id="KW-0539">Nucleus</keyword>
<dbReference type="InterPro" id="IPR000866">
    <property type="entry name" value="AhpC/TSA"/>
</dbReference>
<dbReference type="GO" id="GO:0005737">
    <property type="term" value="C:cytoplasm"/>
    <property type="evidence" value="ECO:0007669"/>
    <property type="project" value="TreeGrafter"/>
</dbReference>
<keyword evidence="7" id="KW-1015">Disulfide bond</keyword>
<evidence type="ECO:0000256" key="6">
    <source>
        <dbReference type="ARBA" id="ARBA00023002"/>
    </source>
</evidence>
<evidence type="ECO:0000256" key="8">
    <source>
        <dbReference type="ARBA" id="ARBA00023242"/>
    </source>
</evidence>
<dbReference type="InterPro" id="IPR036249">
    <property type="entry name" value="Thioredoxin-like_sf"/>
</dbReference>
<dbReference type="InterPro" id="IPR050924">
    <property type="entry name" value="Peroxiredoxin_BCP/PrxQ"/>
</dbReference>
<dbReference type="PANTHER" id="PTHR42801">
    <property type="entry name" value="THIOREDOXIN-DEPENDENT PEROXIDE REDUCTASE"/>
    <property type="match status" value="1"/>
</dbReference>
<comment type="similarity">
    <text evidence="11">Belongs to the peroxiredoxin family. BCP/PrxQ subfamily.</text>
</comment>
<evidence type="ECO:0000256" key="12">
    <source>
        <dbReference type="ARBA" id="ARBA00049091"/>
    </source>
</evidence>
<gene>
    <name evidence="16" type="ORF">BO70DRAFT_391142</name>
</gene>
<dbReference type="GO" id="GO:0045454">
    <property type="term" value="P:cell redox homeostasis"/>
    <property type="evidence" value="ECO:0007669"/>
    <property type="project" value="TreeGrafter"/>
</dbReference>
<evidence type="ECO:0000313" key="17">
    <source>
        <dbReference type="Proteomes" id="UP000247233"/>
    </source>
</evidence>
<dbReference type="GeneID" id="37068450"/>
<evidence type="ECO:0000313" key="16">
    <source>
        <dbReference type="EMBL" id="PWY63893.1"/>
    </source>
</evidence>
<feature type="region of interest" description="Disordered" evidence="14">
    <location>
        <begin position="1"/>
        <end position="42"/>
    </location>
</feature>